<protein>
    <recommendedName>
        <fullName evidence="2">triacylglycerol lipase</fullName>
        <ecNumber evidence="2">3.1.1.3</ecNumber>
    </recommendedName>
</protein>
<feature type="signal peptide" evidence="6">
    <location>
        <begin position="1"/>
        <end position="25"/>
    </location>
</feature>
<dbReference type="InterPro" id="IPR005152">
    <property type="entry name" value="Lipase_secreted"/>
</dbReference>
<dbReference type="InterPro" id="IPR029058">
    <property type="entry name" value="AB_hydrolase_fold"/>
</dbReference>
<keyword evidence="8" id="KW-1185">Reference proteome</keyword>
<sequence>MLSSRPSWFTRVTSSILALTVLVSAAPILDLTSPATFLIPTPDVDPFYRPPSTFAKDAPGTIYRSRAALNPGFGRKGTQILFRTSDAFGKPTTSVTTILQTSNSSENYLVAYNMYEDASAPQCAPSYCFNTISQQGFCPDGDGQLVYFMTKGWIVIVTDFEGKTSSFSVGHQSGYQILDAYRAAIKFLKLSENVVLGGYGYSGGAIGTGWSAALQNDYAPELNIKALAFGGTPSNMTSTFLQLNAGAFAMFVSIQGFAVSGLAGQVASYPELYARFSQIATDEGKAAVITGQSQCGAADIVEFAFTDILSTDFQSLGSQLLSDPIVTKYLTMSTMGSVASETPTKPSILMFHSTTDEVIPYASALTTAQTWCSDGAKITFITEVGGGGHVGTQLLYGPMTIDWLDNSLRGTSAPITSCSFETQSMTALPVRM</sequence>
<keyword evidence="4" id="KW-0442">Lipid degradation</keyword>
<dbReference type="Proteomes" id="UP000249723">
    <property type="component" value="Unassembled WGS sequence"/>
</dbReference>
<comment type="catalytic activity">
    <reaction evidence="1">
        <text>a triacylglycerol + H2O = a diacylglycerol + a fatty acid + H(+)</text>
        <dbReference type="Rhea" id="RHEA:12044"/>
        <dbReference type="ChEBI" id="CHEBI:15377"/>
        <dbReference type="ChEBI" id="CHEBI:15378"/>
        <dbReference type="ChEBI" id="CHEBI:17855"/>
        <dbReference type="ChEBI" id="CHEBI:18035"/>
        <dbReference type="ChEBI" id="CHEBI:28868"/>
        <dbReference type="EC" id="3.1.1.3"/>
    </reaction>
</comment>
<keyword evidence="5" id="KW-0443">Lipid metabolism</keyword>
<feature type="chain" id="PRO_5016474549" description="triacylglycerol lipase" evidence="6">
    <location>
        <begin position="26"/>
        <end position="432"/>
    </location>
</feature>
<dbReference type="GO" id="GO:0016042">
    <property type="term" value="P:lipid catabolic process"/>
    <property type="evidence" value="ECO:0007669"/>
    <property type="project" value="UniProtKB-UniRule"/>
</dbReference>
<evidence type="ECO:0000313" key="8">
    <source>
        <dbReference type="Proteomes" id="UP000249723"/>
    </source>
</evidence>
<dbReference type="Gene3D" id="1.10.260.130">
    <property type="match status" value="1"/>
</dbReference>
<dbReference type="SUPFAM" id="SSF53474">
    <property type="entry name" value="alpha/beta-Hydrolases"/>
    <property type="match status" value="1"/>
</dbReference>
<dbReference type="EMBL" id="FMWP01000012">
    <property type="protein sequence ID" value="SCZ88784.1"/>
    <property type="molecule type" value="Genomic_DNA"/>
</dbReference>
<evidence type="ECO:0000256" key="4">
    <source>
        <dbReference type="ARBA" id="ARBA00022963"/>
    </source>
</evidence>
<proteinExistence type="inferred from homology"/>
<dbReference type="EC" id="3.1.1.3" evidence="2"/>
<evidence type="ECO:0000256" key="2">
    <source>
        <dbReference type="ARBA" id="ARBA00013279"/>
    </source>
</evidence>
<reference evidence="8" key="1">
    <citation type="submission" date="2016-10" db="EMBL/GenBank/DDBJ databases">
        <authorList>
            <person name="Jeantristanb JTB J.-T."/>
            <person name="Ricardo R."/>
        </authorList>
    </citation>
    <scope>NUCLEOTIDE SEQUENCE [LARGE SCALE GENOMIC DNA]</scope>
</reference>
<accession>A0A2X0MDC8</accession>
<dbReference type="Gene3D" id="3.40.50.1820">
    <property type="entry name" value="alpha/beta hydrolase"/>
    <property type="match status" value="1"/>
</dbReference>
<comment type="similarity">
    <text evidence="6">Belongs to the AB hydrolase superfamily. Lipase family.</text>
</comment>
<evidence type="ECO:0000256" key="1">
    <source>
        <dbReference type="ARBA" id="ARBA00001024"/>
    </source>
</evidence>
<dbReference type="PIRSF" id="PIRSF029171">
    <property type="entry name" value="Esterase_LipA"/>
    <property type="match status" value="1"/>
</dbReference>
<dbReference type="PANTHER" id="PTHR34853">
    <property type="match status" value="1"/>
</dbReference>
<keyword evidence="6" id="KW-0732">Signal</keyword>
<gene>
    <name evidence="7" type="ORF">BZ3500_MVSOF-1268-A1-R1_CHR2-1G04635</name>
</gene>
<dbReference type="OrthoDB" id="2373480at2759"/>
<evidence type="ECO:0000256" key="6">
    <source>
        <dbReference type="PIRNR" id="PIRNR029171"/>
    </source>
</evidence>
<keyword evidence="3" id="KW-0378">Hydrolase</keyword>
<organism evidence="7 8">
    <name type="scientific">Microbotryum saponariae</name>
    <dbReference type="NCBI Taxonomy" id="289078"/>
    <lineage>
        <taxon>Eukaryota</taxon>
        <taxon>Fungi</taxon>
        <taxon>Dikarya</taxon>
        <taxon>Basidiomycota</taxon>
        <taxon>Pucciniomycotina</taxon>
        <taxon>Microbotryomycetes</taxon>
        <taxon>Microbotryales</taxon>
        <taxon>Microbotryaceae</taxon>
        <taxon>Microbotryum</taxon>
    </lineage>
</organism>
<name>A0A2X0MDC8_9BASI</name>
<dbReference type="PANTHER" id="PTHR34853:SF1">
    <property type="entry name" value="LIPASE 5"/>
    <property type="match status" value="1"/>
</dbReference>
<evidence type="ECO:0000256" key="3">
    <source>
        <dbReference type="ARBA" id="ARBA00022801"/>
    </source>
</evidence>
<evidence type="ECO:0000256" key="5">
    <source>
        <dbReference type="ARBA" id="ARBA00023098"/>
    </source>
</evidence>
<evidence type="ECO:0000313" key="7">
    <source>
        <dbReference type="EMBL" id="SCZ88784.1"/>
    </source>
</evidence>
<dbReference type="Pfam" id="PF03583">
    <property type="entry name" value="LIP"/>
    <property type="match status" value="1"/>
</dbReference>
<dbReference type="GO" id="GO:0004806">
    <property type="term" value="F:triacylglycerol lipase activity"/>
    <property type="evidence" value="ECO:0007669"/>
    <property type="project" value="UniProtKB-UniRule"/>
</dbReference>
<dbReference type="AlphaFoldDB" id="A0A2X0MDC8"/>